<reference evidence="1" key="1">
    <citation type="submission" date="2017-12" db="EMBL/GenBank/DDBJ databases">
        <title>Sequencing the genomes of 1000 Actinobacteria strains.</title>
        <authorList>
            <person name="Klenk H.-P."/>
        </authorList>
    </citation>
    <scope>NUCLEOTIDE SEQUENCE [LARGE SCALE GENOMIC DNA]</scope>
    <source>
        <strain evidence="1">DSM 44228</strain>
    </source>
</reference>
<dbReference type="EMBL" id="PJNB01000001">
    <property type="protein sequence ID" value="PKW13139.1"/>
    <property type="molecule type" value="Genomic_DNA"/>
</dbReference>
<evidence type="ECO:0000313" key="1">
    <source>
        <dbReference type="EMBL" id="PKW13139.1"/>
    </source>
</evidence>
<gene>
    <name evidence="1" type="ORF">A8926_0646</name>
</gene>
<dbReference type="AlphaFoldDB" id="A0A2N3XR65"/>
<name>A0A2N3XR65_SACSN</name>
<dbReference type="Proteomes" id="UP000233786">
    <property type="component" value="Unassembled WGS sequence"/>
</dbReference>
<accession>A0A2N3XR65</accession>
<protein>
    <submittedName>
        <fullName evidence="1">Uncharacterized protein</fullName>
    </submittedName>
</protein>
<evidence type="ECO:0000313" key="2">
    <source>
        <dbReference type="Proteomes" id="UP000233786"/>
    </source>
</evidence>
<dbReference type="STRING" id="994479.GCA_000194155_06041"/>
<keyword evidence="2" id="KW-1185">Reference proteome</keyword>
<organism evidence="1 2">
    <name type="scientific">Saccharopolyspora spinosa</name>
    <dbReference type="NCBI Taxonomy" id="60894"/>
    <lineage>
        <taxon>Bacteria</taxon>
        <taxon>Bacillati</taxon>
        <taxon>Actinomycetota</taxon>
        <taxon>Actinomycetes</taxon>
        <taxon>Pseudonocardiales</taxon>
        <taxon>Pseudonocardiaceae</taxon>
        <taxon>Saccharopolyspora</taxon>
    </lineage>
</organism>
<proteinExistence type="predicted"/>
<comment type="caution">
    <text evidence="1">The sequence shown here is derived from an EMBL/GenBank/DDBJ whole genome shotgun (WGS) entry which is preliminary data.</text>
</comment>
<sequence length="86" mass="9607">MPGVFMVSCNNKVVSVMQYGKLGSLQPSTFAQPVAYYNGGLENSDEKATVARCICDHTIYRNVRNEWVHRGGPNGESCYEGYAPRW</sequence>